<dbReference type="InterPro" id="IPR013830">
    <property type="entry name" value="SGNH_hydro"/>
</dbReference>
<gene>
    <name evidence="2" type="ORF">SAMN06296378_0831</name>
</gene>
<dbReference type="Proteomes" id="UP000219440">
    <property type="component" value="Unassembled WGS sequence"/>
</dbReference>
<feature type="domain" description="SGNH hydrolase-type esterase" evidence="1">
    <location>
        <begin position="60"/>
        <end position="225"/>
    </location>
</feature>
<dbReference type="InterPro" id="IPR051532">
    <property type="entry name" value="Ester_Hydrolysis_Enzymes"/>
</dbReference>
<proteinExistence type="predicted"/>
<dbReference type="OrthoDB" id="3288625at2"/>
<accession>A0A2C8Z4Y1</accession>
<dbReference type="Pfam" id="PF13472">
    <property type="entry name" value="Lipase_GDSL_2"/>
    <property type="match status" value="1"/>
</dbReference>
<keyword evidence="3" id="KW-1185">Reference proteome</keyword>
<dbReference type="PANTHER" id="PTHR30383">
    <property type="entry name" value="THIOESTERASE 1/PROTEASE 1/LYSOPHOSPHOLIPASE L1"/>
    <property type="match status" value="1"/>
</dbReference>
<protein>
    <submittedName>
        <fullName evidence="2">Lysophospholipase L1</fullName>
    </submittedName>
</protein>
<evidence type="ECO:0000313" key="3">
    <source>
        <dbReference type="Proteomes" id="UP000219440"/>
    </source>
</evidence>
<dbReference type="InterPro" id="IPR036514">
    <property type="entry name" value="SGNH_hydro_sf"/>
</dbReference>
<dbReference type="EMBL" id="OCST01000002">
    <property type="protein sequence ID" value="SOE58838.1"/>
    <property type="molecule type" value="Genomic_DNA"/>
</dbReference>
<dbReference type="SUPFAM" id="SSF52266">
    <property type="entry name" value="SGNH hydrolase"/>
    <property type="match status" value="1"/>
</dbReference>
<organism evidence="2 3">
    <name type="scientific">Salinibacterium xinjiangense</name>
    <dbReference type="NCBI Taxonomy" id="386302"/>
    <lineage>
        <taxon>Bacteria</taxon>
        <taxon>Bacillati</taxon>
        <taxon>Actinomycetota</taxon>
        <taxon>Actinomycetes</taxon>
        <taxon>Micrococcales</taxon>
        <taxon>Microbacteriaceae</taxon>
        <taxon>Salinibacterium</taxon>
    </lineage>
</organism>
<dbReference type="RefSeq" id="WP_097059996.1">
    <property type="nucleotide sequence ID" value="NZ_BMLC01000001.1"/>
</dbReference>
<name>A0A2C8Z4Y1_9MICO</name>
<dbReference type="AlphaFoldDB" id="A0A2C8Z4Y1"/>
<evidence type="ECO:0000313" key="2">
    <source>
        <dbReference type="EMBL" id="SOE58838.1"/>
    </source>
</evidence>
<dbReference type="GO" id="GO:0004622">
    <property type="term" value="F:phosphatidylcholine lysophospholipase activity"/>
    <property type="evidence" value="ECO:0007669"/>
    <property type="project" value="TreeGrafter"/>
</dbReference>
<dbReference type="Gene3D" id="3.40.50.1110">
    <property type="entry name" value="SGNH hydrolase"/>
    <property type="match status" value="1"/>
</dbReference>
<dbReference type="PANTHER" id="PTHR30383:SF5">
    <property type="entry name" value="SGNH HYDROLASE-TYPE ESTERASE DOMAIN-CONTAINING PROTEIN"/>
    <property type="match status" value="1"/>
</dbReference>
<sequence length="241" mass="26399">MRIAISAIAVATVGGGIWAWARWLKRRQDEWRIRLANNIPVNSKFWRERNKGVGDLLYVAIGDSAAQGIGASRPDHSYVGVLAKNIRGRTNRTLRVANLGISGATLGLAIESALPKLAKLDPDIVTVCIGANDIANFDAQRFEREIAVIFDAVPPHAIVADLPSFYFLPGQKNARIANRILRAAAAERGLTVVDLHTLTHRQGLWGITTQFAGDLFHPNDRGYRIWAAALEPAVARRLAEL</sequence>
<reference evidence="2 3" key="1">
    <citation type="submission" date="2017-09" db="EMBL/GenBank/DDBJ databases">
        <authorList>
            <person name="Ehlers B."/>
            <person name="Leendertz F.H."/>
        </authorList>
    </citation>
    <scope>NUCLEOTIDE SEQUENCE [LARGE SCALE GENOMIC DNA]</scope>
    <source>
        <strain evidence="2 3">CGMCC 1.05381</strain>
    </source>
</reference>
<evidence type="ECO:0000259" key="1">
    <source>
        <dbReference type="Pfam" id="PF13472"/>
    </source>
</evidence>